<dbReference type="AlphaFoldDB" id="A0A0F9BJY0"/>
<reference evidence="1" key="1">
    <citation type="journal article" date="2015" name="Nature">
        <title>Complex archaea that bridge the gap between prokaryotes and eukaryotes.</title>
        <authorList>
            <person name="Spang A."/>
            <person name="Saw J.H."/>
            <person name="Jorgensen S.L."/>
            <person name="Zaremba-Niedzwiedzka K."/>
            <person name="Martijn J."/>
            <person name="Lind A.E."/>
            <person name="van Eijk R."/>
            <person name="Schleper C."/>
            <person name="Guy L."/>
            <person name="Ettema T.J."/>
        </authorList>
    </citation>
    <scope>NUCLEOTIDE SEQUENCE</scope>
</reference>
<gene>
    <name evidence="1" type="ORF">LCGC14_2518870</name>
</gene>
<proteinExistence type="predicted"/>
<evidence type="ECO:0008006" key="2">
    <source>
        <dbReference type="Google" id="ProtNLM"/>
    </source>
</evidence>
<protein>
    <recommendedName>
        <fullName evidence="2">Nudix hydrolase domain-containing protein</fullName>
    </recommendedName>
</protein>
<dbReference type="EMBL" id="LAZR01040584">
    <property type="protein sequence ID" value="KKL14127.1"/>
    <property type="molecule type" value="Genomic_DNA"/>
</dbReference>
<organism evidence="1">
    <name type="scientific">marine sediment metagenome</name>
    <dbReference type="NCBI Taxonomy" id="412755"/>
    <lineage>
        <taxon>unclassified sequences</taxon>
        <taxon>metagenomes</taxon>
        <taxon>ecological metagenomes</taxon>
    </lineage>
</organism>
<accession>A0A0F9BJY0</accession>
<name>A0A0F9BJY0_9ZZZZ</name>
<comment type="caution">
    <text evidence="1">The sequence shown here is derived from an EMBL/GenBank/DDBJ whole genome shotgun (WGS) entry which is preliminary data.</text>
</comment>
<evidence type="ECO:0000313" key="1">
    <source>
        <dbReference type="EMBL" id="KKL14127.1"/>
    </source>
</evidence>
<sequence>METKSKDVEAIEAVIGVWHKDGKTFYVKRSHQMENYPDVWSLLSIQFTPEEMPDFTDFTPVPSILERMSQQRLGGVPIHFKRYLKSARCSDNPMNVPVTLHLYEVELEREPELNPDYYVDSGWFSVDEYLKASENATCGLCMRMWSDYCVQAGLSDVRFAPSVR</sequence>